<accession>A0A9N9JF74</accession>
<evidence type="ECO:0000313" key="2">
    <source>
        <dbReference type="Proteomes" id="UP000789508"/>
    </source>
</evidence>
<gene>
    <name evidence="1" type="ORF">ALEPTO_LOCUS14435</name>
</gene>
<feature type="non-terminal residue" evidence="1">
    <location>
        <position position="1"/>
    </location>
</feature>
<proteinExistence type="predicted"/>
<dbReference type="EMBL" id="CAJVPS010056038">
    <property type="protein sequence ID" value="CAG8776563.1"/>
    <property type="molecule type" value="Genomic_DNA"/>
</dbReference>
<dbReference type="OrthoDB" id="2278241at2759"/>
<sequence>TTDSSKKDFSSQEWIKQNGDCPNCLYITQTIEHFALKCSLSKVIWETTYRALINTDGDTISRTLEDITSATNIVNTQKRKTVIWLHITAIYEI</sequence>
<reference evidence="1" key="1">
    <citation type="submission" date="2021-06" db="EMBL/GenBank/DDBJ databases">
        <authorList>
            <person name="Kallberg Y."/>
            <person name="Tangrot J."/>
            <person name="Rosling A."/>
        </authorList>
    </citation>
    <scope>NUCLEOTIDE SEQUENCE</scope>
    <source>
        <strain evidence="1">FL130A</strain>
    </source>
</reference>
<comment type="caution">
    <text evidence="1">The sequence shown here is derived from an EMBL/GenBank/DDBJ whole genome shotgun (WGS) entry which is preliminary data.</text>
</comment>
<protein>
    <submittedName>
        <fullName evidence="1">5224_t:CDS:1</fullName>
    </submittedName>
</protein>
<evidence type="ECO:0000313" key="1">
    <source>
        <dbReference type="EMBL" id="CAG8776563.1"/>
    </source>
</evidence>
<organism evidence="1 2">
    <name type="scientific">Ambispora leptoticha</name>
    <dbReference type="NCBI Taxonomy" id="144679"/>
    <lineage>
        <taxon>Eukaryota</taxon>
        <taxon>Fungi</taxon>
        <taxon>Fungi incertae sedis</taxon>
        <taxon>Mucoromycota</taxon>
        <taxon>Glomeromycotina</taxon>
        <taxon>Glomeromycetes</taxon>
        <taxon>Archaeosporales</taxon>
        <taxon>Ambisporaceae</taxon>
        <taxon>Ambispora</taxon>
    </lineage>
</organism>
<dbReference type="Proteomes" id="UP000789508">
    <property type="component" value="Unassembled WGS sequence"/>
</dbReference>
<name>A0A9N9JF74_9GLOM</name>
<keyword evidence="2" id="KW-1185">Reference proteome</keyword>
<dbReference type="AlphaFoldDB" id="A0A9N9JF74"/>